<evidence type="ECO:0000313" key="3">
    <source>
        <dbReference type="Proteomes" id="UP000244174"/>
    </source>
</evidence>
<keyword evidence="1" id="KW-1133">Transmembrane helix</keyword>
<dbReference type="EMBL" id="QBKQ01000002">
    <property type="protein sequence ID" value="PTX43728.1"/>
    <property type="molecule type" value="Genomic_DNA"/>
</dbReference>
<organism evidence="2 3">
    <name type="scientific">Christiangramia gaetbulicola</name>
    <dbReference type="NCBI Taxonomy" id="703340"/>
    <lineage>
        <taxon>Bacteria</taxon>
        <taxon>Pseudomonadati</taxon>
        <taxon>Bacteroidota</taxon>
        <taxon>Flavobacteriia</taxon>
        <taxon>Flavobacteriales</taxon>
        <taxon>Flavobacteriaceae</taxon>
        <taxon>Christiangramia</taxon>
    </lineage>
</organism>
<keyword evidence="1" id="KW-0812">Transmembrane</keyword>
<keyword evidence="1" id="KW-0472">Membrane</keyword>
<reference evidence="2 3" key="1">
    <citation type="submission" date="2018-04" db="EMBL/GenBank/DDBJ databases">
        <title>Genomic Encyclopedia of Archaeal and Bacterial Type Strains, Phase II (KMG-II): from individual species to whole genera.</title>
        <authorList>
            <person name="Goeker M."/>
        </authorList>
    </citation>
    <scope>NUCLEOTIDE SEQUENCE [LARGE SCALE GENOMIC DNA]</scope>
    <source>
        <strain evidence="2 3">DSM 23082</strain>
    </source>
</reference>
<dbReference type="AlphaFoldDB" id="A0A2T6AIS2"/>
<protein>
    <submittedName>
        <fullName evidence="2">Uncharacterized protein</fullName>
    </submittedName>
</protein>
<dbReference type="OrthoDB" id="1452707at2"/>
<comment type="caution">
    <text evidence="2">The sequence shown here is derived from an EMBL/GenBank/DDBJ whole genome shotgun (WGS) entry which is preliminary data.</text>
</comment>
<dbReference type="Proteomes" id="UP000244174">
    <property type="component" value="Unassembled WGS sequence"/>
</dbReference>
<evidence type="ECO:0000313" key="2">
    <source>
        <dbReference type="EMBL" id="PTX43728.1"/>
    </source>
</evidence>
<dbReference type="RefSeq" id="WP_146167216.1">
    <property type="nucleotide sequence ID" value="NZ_QBKQ01000002.1"/>
</dbReference>
<accession>A0A2T6AIS2</accession>
<feature type="transmembrane region" description="Helical" evidence="1">
    <location>
        <begin position="7"/>
        <end position="26"/>
    </location>
</feature>
<sequence length="71" mass="8331">MNHLKNSLLPVLGMLVLIFFIGLSYINNYIFFDKLLMCSIVLAIIFFMRLQESVPSHNHDEQNFDRLQGKE</sequence>
<proteinExistence type="predicted"/>
<evidence type="ECO:0000256" key="1">
    <source>
        <dbReference type="SAM" id="Phobius"/>
    </source>
</evidence>
<name>A0A2T6AIS2_9FLAO</name>
<keyword evidence="3" id="KW-1185">Reference proteome</keyword>
<gene>
    <name evidence="2" type="ORF">C8P64_2260</name>
</gene>